<dbReference type="PRINTS" id="PR00081">
    <property type="entry name" value="GDHRDH"/>
</dbReference>
<keyword evidence="4" id="KW-1185">Reference proteome</keyword>
<sequence>MSSGDGVTLVVGGSGGIGLATARELAGAGRPVVAAARPSRRLDELARSAQREGCPLRTLPVDVTSASSVAELFARLDGTPLTACVHTAGRNLSRRLLVPPEEDGQDWRTHPEQEWRDIVDLCLTGTFLVGRAAAKAFARQGTGGVLVTVASSTWPGSWGQSAYSAAKAGVVSLTRSWALELGEYGIRVVCVAPGVVDGEALRAKCASRPRHAAYLERLRRHVPLGRFAAEHEVAAAIVHAIDNEYLTGTVLEVHGGGFPGRID</sequence>
<dbReference type="CDD" id="cd05233">
    <property type="entry name" value="SDR_c"/>
    <property type="match status" value="1"/>
</dbReference>
<dbReference type="EMBL" id="CP113836">
    <property type="protein sequence ID" value="WAL63552.1"/>
    <property type="molecule type" value="Genomic_DNA"/>
</dbReference>
<protein>
    <submittedName>
        <fullName evidence="3">SDR family oxidoreductase</fullName>
    </submittedName>
</protein>
<dbReference type="RefSeq" id="WP_268753792.1">
    <property type="nucleotide sequence ID" value="NZ_CP113836.1"/>
</dbReference>
<dbReference type="PANTHER" id="PTHR42760:SF40">
    <property type="entry name" value="3-OXOACYL-[ACYL-CARRIER-PROTEIN] REDUCTASE, CHLOROPLASTIC"/>
    <property type="match status" value="1"/>
</dbReference>
<gene>
    <name evidence="3" type="ORF">ORV05_21355</name>
</gene>
<evidence type="ECO:0000313" key="4">
    <source>
        <dbReference type="Proteomes" id="UP001163203"/>
    </source>
</evidence>
<dbReference type="Gene3D" id="3.40.50.720">
    <property type="entry name" value="NAD(P)-binding Rossmann-like Domain"/>
    <property type="match status" value="1"/>
</dbReference>
<dbReference type="InterPro" id="IPR020904">
    <property type="entry name" value="Sc_DH/Rdtase_CS"/>
</dbReference>
<dbReference type="PROSITE" id="PS00061">
    <property type="entry name" value="ADH_SHORT"/>
    <property type="match status" value="1"/>
</dbReference>
<dbReference type="PANTHER" id="PTHR42760">
    <property type="entry name" value="SHORT-CHAIN DEHYDROGENASES/REDUCTASES FAMILY MEMBER"/>
    <property type="match status" value="1"/>
</dbReference>
<dbReference type="SMART" id="SM00822">
    <property type="entry name" value="PKS_KR"/>
    <property type="match status" value="1"/>
</dbReference>
<accession>A0ABY7AUZ3</accession>
<dbReference type="Proteomes" id="UP001163203">
    <property type="component" value="Chromosome"/>
</dbReference>
<organism evidence="3 4">
    <name type="scientific">Amycolatopsis cynarae</name>
    <dbReference type="NCBI Taxonomy" id="2995223"/>
    <lineage>
        <taxon>Bacteria</taxon>
        <taxon>Bacillati</taxon>
        <taxon>Actinomycetota</taxon>
        <taxon>Actinomycetes</taxon>
        <taxon>Pseudonocardiales</taxon>
        <taxon>Pseudonocardiaceae</taxon>
        <taxon>Amycolatopsis</taxon>
    </lineage>
</organism>
<reference evidence="3" key="1">
    <citation type="submission" date="2022-11" db="EMBL/GenBank/DDBJ databases">
        <authorList>
            <person name="Mo P."/>
        </authorList>
    </citation>
    <scope>NUCLEOTIDE SEQUENCE</scope>
    <source>
        <strain evidence="3">HUAS 11-8</strain>
    </source>
</reference>
<dbReference type="InterPro" id="IPR036291">
    <property type="entry name" value="NAD(P)-bd_dom_sf"/>
</dbReference>
<feature type="domain" description="Ketoreductase" evidence="2">
    <location>
        <begin position="6"/>
        <end position="199"/>
    </location>
</feature>
<dbReference type="Pfam" id="PF00106">
    <property type="entry name" value="adh_short"/>
    <property type="match status" value="1"/>
</dbReference>
<evidence type="ECO:0000313" key="3">
    <source>
        <dbReference type="EMBL" id="WAL63552.1"/>
    </source>
</evidence>
<proteinExistence type="inferred from homology"/>
<dbReference type="InterPro" id="IPR002347">
    <property type="entry name" value="SDR_fam"/>
</dbReference>
<dbReference type="SUPFAM" id="SSF51735">
    <property type="entry name" value="NAD(P)-binding Rossmann-fold domains"/>
    <property type="match status" value="1"/>
</dbReference>
<evidence type="ECO:0000259" key="2">
    <source>
        <dbReference type="SMART" id="SM00822"/>
    </source>
</evidence>
<comment type="similarity">
    <text evidence="1">Belongs to the short-chain dehydrogenases/reductases (SDR) family.</text>
</comment>
<name>A0ABY7AUZ3_9PSEU</name>
<evidence type="ECO:0000256" key="1">
    <source>
        <dbReference type="ARBA" id="ARBA00006484"/>
    </source>
</evidence>
<dbReference type="InterPro" id="IPR057326">
    <property type="entry name" value="KR_dom"/>
</dbReference>